<dbReference type="KEGG" id="cvc:BKX93_10085"/>
<dbReference type="EMBL" id="CP017707">
    <property type="protein sequence ID" value="AOZ50312.1"/>
    <property type="molecule type" value="Genomic_DNA"/>
</dbReference>
<protein>
    <submittedName>
        <fullName evidence="4">Uncharacterized protein</fullName>
    </submittedName>
</protein>
<dbReference type="SMART" id="SM00304">
    <property type="entry name" value="HAMP"/>
    <property type="match status" value="3"/>
</dbReference>
<dbReference type="PROSITE" id="PS50111">
    <property type="entry name" value="CHEMOTAXIS_TRANSDUC_2"/>
    <property type="match status" value="1"/>
</dbReference>
<dbReference type="CDD" id="cd11386">
    <property type="entry name" value="MCP_signal"/>
    <property type="match status" value="1"/>
</dbReference>
<dbReference type="Gene3D" id="1.10.287.950">
    <property type="entry name" value="Methyl-accepting chemotaxis protein"/>
    <property type="match status" value="1"/>
</dbReference>
<accession>A0A1D9LGD6</accession>
<gene>
    <name evidence="4" type="ORF">BKX93_10085</name>
</gene>
<proteinExistence type="inferred from homology"/>
<dbReference type="InterPro" id="IPR047347">
    <property type="entry name" value="YvaQ-like_sensor"/>
</dbReference>
<dbReference type="PANTHER" id="PTHR32089:SF112">
    <property type="entry name" value="LYSOZYME-LIKE PROTEIN-RELATED"/>
    <property type="match status" value="1"/>
</dbReference>
<evidence type="ECO:0000256" key="3">
    <source>
        <dbReference type="ARBA" id="ARBA00029447"/>
    </source>
</evidence>
<dbReference type="CDD" id="cd19411">
    <property type="entry name" value="MCP2201-like_sensor"/>
    <property type="match status" value="1"/>
</dbReference>
<dbReference type="GeneID" id="68841566"/>
<dbReference type="RefSeq" id="WP_046158391.1">
    <property type="nucleotide sequence ID" value="NZ_CP017707.1"/>
</dbReference>
<dbReference type="SMART" id="SM00283">
    <property type="entry name" value="MA"/>
    <property type="match status" value="1"/>
</dbReference>
<dbReference type="PROSITE" id="PS50885">
    <property type="entry name" value="HAMP"/>
    <property type="match status" value="1"/>
</dbReference>
<evidence type="ECO:0000313" key="4">
    <source>
        <dbReference type="EMBL" id="AOZ50312.1"/>
    </source>
</evidence>
<dbReference type="FunFam" id="1.10.287.950:FF:000001">
    <property type="entry name" value="Methyl-accepting chemotaxis sensory transducer"/>
    <property type="match status" value="1"/>
</dbReference>
<sequence>MLYQLTVRQKLFIGFGSVLMMLLAVVIVAMFKMDGIQQKSRDIIENRYPKVMLIDRITITTLDIGRGVRNAIITTEPQTIESEIAQVESLRAKNTENLSSLDKVVVTPRGHELMEKVKQARAVLGQQYAPLYQLARSNKNGEAYVFLKQHFAPANNAFMAALRELAQYQEERMQKAVQDGQDSYAQARNLMTAVALLSLTLGAMAAWFISRQITTPLHRSAQLVHQIKQGDLSGADEPLPAARDEAITIARDIQDMRKGLREVVSNIQQNAHNVSNAARELASMSEEVAGGAQRQSEATTSAAATIEQLTVSINHVADNADQASGQARAAGELASRGGHNVQASVGQIGTVTQSVSSTSVQMRSLTDEVQRIGNIVTVIRDVADQTNLLALNAAIEAARAGEMGRGFAVVADEVRKLAERTTSSAQEITQMIGAIQQNAHRVVDSMAGSLTSVEAVSGSANEASSSMQEIESSTQSIVGTIASITSSLAEQRAASLTLAQNMEQVSQMAEQNSATVEELATTSSELNSLSQNLQHVTARFKL</sequence>
<dbReference type="Proteomes" id="UP000178776">
    <property type="component" value="Chromosome"/>
</dbReference>
<dbReference type="InterPro" id="IPR003660">
    <property type="entry name" value="HAMP_dom"/>
</dbReference>
<dbReference type="PANTHER" id="PTHR32089">
    <property type="entry name" value="METHYL-ACCEPTING CHEMOTAXIS PROTEIN MCPB"/>
    <property type="match status" value="1"/>
</dbReference>
<dbReference type="Pfam" id="PF00015">
    <property type="entry name" value="MCPsignal"/>
    <property type="match status" value="1"/>
</dbReference>
<keyword evidence="2" id="KW-0807">Transducer</keyword>
<dbReference type="GO" id="GO:0007165">
    <property type="term" value="P:signal transduction"/>
    <property type="evidence" value="ECO:0007669"/>
    <property type="project" value="UniProtKB-KW"/>
</dbReference>
<dbReference type="AlphaFoldDB" id="A0A1D9LGD6"/>
<dbReference type="GO" id="GO:0006935">
    <property type="term" value="P:chemotaxis"/>
    <property type="evidence" value="ECO:0007669"/>
    <property type="project" value="UniProtKB-ARBA"/>
</dbReference>
<dbReference type="InterPro" id="IPR004089">
    <property type="entry name" value="MCPsignal_dom"/>
</dbReference>
<evidence type="ECO:0000256" key="1">
    <source>
        <dbReference type="ARBA" id="ARBA00004370"/>
    </source>
</evidence>
<organism evidence="4 5">
    <name type="scientific">Chromobacterium vaccinii</name>
    <dbReference type="NCBI Taxonomy" id="1108595"/>
    <lineage>
        <taxon>Bacteria</taxon>
        <taxon>Pseudomonadati</taxon>
        <taxon>Pseudomonadota</taxon>
        <taxon>Betaproteobacteria</taxon>
        <taxon>Neisseriales</taxon>
        <taxon>Chromobacteriaceae</taxon>
        <taxon>Chromobacterium</taxon>
    </lineage>
</organism>
<evidence type="ECO:0000256" key="2">
    <source>
        <dbReference type="ARBA" id="ARBA00023224"/>
    </source>
</evidence>
<dbReference type="Pfam" id="PF12729">
    <property type="entry name" value="4HB_MCP_1"/>
    <property type="match status" value="1"/>
</dbReference>
<comment type="similarity">
    <text evidence="3">Belongs to the methyl-accepting chemotaxis (MCP) protein family.</text>
</comment>
<reference evidence="4 5" key="1">
    <citation type="submission" date="2016-10" db="EMBL/GenBank/DDBJ databases">
        <title>Chromobacterium muskegensis sp. nov., an insecticidal bacterium isolated from Sphagnum bogs.</title>
        <authorList>
            <person name="Sparks M.E."/>
            <person name="Blackburn M.B."/>
            <person name="Gundersen-Rindal D.E."/>
            <person name="Mitchell A."/>
            <person name="Farrar R."/>
            <person name="Kuhar D."/>
        </authorList>
    </citation>
    <scope>NUCLEOTIDE SEQUENCE [LARGE SCALE GENOMIC DNA]</scope>
    <source>
        <strain evidence="4 5">21-1</strain>
    </source>
</reference>
<comment type="subcellular location">
    <subcellularLocation>
        <location evidence="1">Membrane</location>
    </subcellularLocation>
</comment>
<dbReference type="InterPro" id="IPR024478">
    <property type="entry name" value="HlyB_4HB_MCP"/>
</dbReference>
<dbReference type="STRING" id="1108595.BKX93_10085"/>
<name>A0A1D9LGD6_9NEIS</name>
<evidence type="ECO:0000313" key="5">
    <source>
        <dbReference type="Proteomes" id="UP000178776"/>
    </source>
</evidence>
<dbReference type="SUPFAM" id="SSF58104">
    <property type="entry name" value="Methyl-accepting chemotaxis protein (MCP) signaling domain"/>
    <property type="match status" value="1"/>
</dbReference>
<dbReference type="GO" id="GO:0016020">
    <property type="term" value="C:membrane"/>
    <property type="evidence" value="ECO:0007669"/>
    <property type="project" value="UniProtKB-SubCell"/>
</dbReference>